<evidence type="ECO:0000313" key="3">
    <source>
        <dbReference type="Proteomes" id="UP000279259"/>
    </source>
</evidence>
<dbReference type="AlphaFoldDB" id="A0A427XPT0"/>
<dbReference type="InterPro" id="IPR003607">
    <property type="entry name" value="HD/PDEase_dom"/>
</dbReference>
<dbReference type="EMBL" id="RSCD01000032">
    <property type="protein sequence ID" value="RSH80828.1"/>
    <property type="molecule type" value="Genomic_DNA"/>
</dbReference>
<dbReference type="InterPro" id="IPR006675">
    <property type="entry name" value="HDIG_dom"/>
</dbReference>
<dbReference type="SUPFAM" id="SSF109604">
    <property type="entry name" value="HD-domain/PDEase-like"/>
    <property type="match status" value="1"/>
</dbReference>
<gene>
    <name evidence="2" type="ORF">EHS25_006997</name>
</gene>
<accession>A0A427XPT0</accession>
<dbReference type="InterPro" id="IPR006674">
    <property type="entry name" value="HD_domain"/>
</dbReference>
<organism evidence="2 3">
    <name type="scientific">Saitozyma podzolica</name>
    <dbReference type="NCBI Taxonomy" id="1890683"/>
    <lineage>
        <taxon>Eukaryota</taxon>
        <taxon>Fungi</taxon>
        <taxon>Dikarya</taxon>
        <taxon>Basidiomycota</taxon>
        <taxon>Agaricomycotina</taxon>
        <taxon>Tremellomycetes</taxon>
        <taxon>Tremellales</taxon>
        <taxon>Trimorphomycetaceae</taxon>
        <taxon>Saitozyma</taxon>
    </lineage>
</organism>
<keyword evidence="3" id="KW-1185">Reference proteome</keyword>
<name>A0A427XPT0_9TREE</name>
<reference evidence="2 3" key="1">
    <citation type="submission" date="2018-11" db="EMBL/GenBank/DDBJ databases">
        <title>Genome sequence of Saitozyma podzolica DSM 27192.</title>
        <authorList>
            <person name="Aliyu H."/>
            <person name="Gorte O."/>
            <person name="Ochsenreither K."/>
        </authorList>
    </citation>
    <scope>NUCLEOTIDE SEQUENCE [LARGE SCALE GENOMIC DNA]</scope>
    <source>
        <strain evidence="2 3">DSM 27192</strain>
    </source>
</reference>
<dbReference type="NCBIfam" id="TIGR00277">
    <property type="entry name" value="HDIG"/>
    <property type="match status" value="1"/>
</dbReference>
<dbReference type="Proteomes" id="UP000279259">
    <property type="component" value="Unassembled WGS sequence"/>
</dbReference>
<dbReference type="Gene3D" id="1.10.3210.10">
    <property type="entry name" value="Hypothetical protein af1432"/>
    <property type="match status" value="1"/>
</dbReference>
<dbReference type="PANTHER" id="PTHR40202">
    <property type="match status" value="1"/>
</dbReference>
<feature type="domain" description="HD" evidence="1">
    <location>
        <begin position="33"/>
        <end position="115"/>
    </location>
</feature>
<proteinExistence type="predicted"/>
<dbReference type="OrthoDB" id="445007at2759"/>
<evidence type="ECO:0000313" key="2">
    <source>
        <dbReference type="EMBL" id="RSH80828.1"/>
    </source>
</evidence>
<comment type="caution">
    <text evidence="2">The sequence shown here is derived from an EMBL/GenBank/DDBJ whole genome shotgun (WGS) entry which is preliminary data.</text>
</comment>
<evidence type="ECO:0000259" key="1">
    <source>
        <dbReference type="Pfam" id="PF01966"/>
    </source>
</evidence>
<dbReference type="STRING" id="1890683.A0A427XPT0"/>
<dbReference type="CDD" id="cd00077">
    <property type="entry name" value="HDc"/>
    <property type="match status" value="1"/>
</dbReference>
<sequence length="197" mass="22172">MFQIDAKVDEIFAMLARGSAKYENNAERSVSQLEHALQCGQLAVEAGETDETIVGALLHDIGHYLPHVEAVEPINDNLPRSSRRSHDVVGYVYLGKMGFPESVTELVNAHVDAKRYLTATDPTYYDQLSKGSKNSLRMQGGPFTPEQVTKFEKNPFFREAVNVRIYDDKAKVVDYNTRTLESFKPIVQRVLAAHAWI</sequence>
<dbReference type="Pfam" id="PF01966">
    <property type="entry name" value="HD"/>
    <property type="match status" value="1"/>
</dbReference>
<dbReference type="PANTHER" id="PTHR40202:SF1">
    <property type="entry name" value="HD DOMAIN-CONTAINING PROTEIN"/>
    <property type="match status" value="1"/>
</dbReference>
<protein>
    <recommendedName>
        <fullName evidence="1">HD domain-containing protein</fullName>
    </recommendedName>
</protein>
<dbReference type="InterPro" id="IPR052567">
    <property type="entry name" value="OP_Dioxygenase"/>
</dbReference>